<evidence type="ECO:0000259" key="2">
    <source>
        <dbReference type="Pfam" id="PF20703"/>
    </source>
</evidence>
<gene>
    <name evidence="4" type="ORF">CP968_33145</name>
    <name evidence="3" type="ORF">GCM10010371_34030</name>
</gene>
<dbReference type="InterPro" id="IPR015943">
    <property type="entry name" value="WD40/YVTN_repeat-like_dom_sf"/>
</dbReference>
<dbReference type="Pfam" id="PF20703">
    <property type="entry name" value="nSTAND1"/>
    <property type="match status" value="1"/>
</dbReference>
<evidence type="ECO:0000313" key="5">
    <source>
        <dbReference type="Proteomes" id="UP000326831"/>
    </source>
</evidence>
<dbReference type="RefSeq" id="WP_150521466.1">
    <property type="nucleotide sequence ID" value="NZ_BMVX01000011.1"/>
</dbReference>
<dbReference type="InterPro" id="IPR049052">
    <property type="entry name" value="nSTAND1"/>
</dbReference>
<reference evidence="4 5" key="2">
    <citation type="submission" date="2017-09" db="EMBL/GenBank/DDBJ databases">
        <authorList>
            <person name="Lee N."/>
            <person name="Cho B.-K."/>
        </authorList>
    </citation>
    <scope>NUCLEOTIDE SEQUENCE [LARGE SCALE GENOMIC DNA]</scope>
    <source>
        <strain evidence="4 5">ATCC 27467</strain>
    </source>
</reference>
<dbReference type="SUPFAM" id="SSF50494">
    <property type="entry name" value="Trypsin-like serine proteases"/>
    <property type="match status" value="1"/>
</dbReference>
<dbReference type="InterPro" id="IPR009003">
    <property type="entry name" value="Peptidase_S1_PA"/>
</dbReference>
<dbReference type="Gene3D" id="2.40.10.120">
    <property type="match status" value="1"/>
</dbReference>
<evidence type="ECO:0000256" key="1">
    <source>
        <dbReference type="SAM" id="MobiDB-lite"/>
    </source>
</evidence>
<reference evidence="3" key="1">
    <citation type="journal article" date="2014" name="Int. J. Syst. Evol. Microbiol.">
        <title>Complete genome sequence of Corynebacterium casei LMG S-19264T (=DSM 44701T), isolated from a smear-ripened cheese.</title>
        <authorList>
            <consortium name="US DOE Joint Genome Institute (JGI-PGF)"/>
            <person name="Walter F."/>
            <person name="Albersmeier A."/>
            <person name="Kalinowski J."/>
            <person name="Ruckert C."/>
        </authorList>
    </citation>
    <scope>NUCLEOTIDE SEQUENCE</scope>
    <source>
        <strain evidence="3">JCM 4834</strain>
    </source>
</reference>
<keyword evidence="5" id="KW-1185">Reference proteome</keyword>
<dbReference type="Gene3D" id="2.130.10.10">
    <property type="entry name" value="YVTN repeat-like/Quinoprotein amine dehydrogenase"/>
    <property type="match status" value="1"/>
</dbReference>
<reference evidence="3" key="3">
    <citation type="submission" date="2020-09" db="EMBL/GenBank/DDBJ databases">
        <authorList>
            <person name="Sun Q."/>
            <person name="Ohkuma M."/>
        </authorList>
    </citation>
    <scope>NUCLEOTIDE SEQUENCE</scope>
    <source>
        <strain evidence="3">JCM 4834</strain>
    </source>
</reference>
<accession>A0A5P2USZ3</accession>
<dbReference type="Pfam" id="PF13365">
    <property type="entry name" value="Trypsin_2"/>
    <property type="match status" value="1"/>
</dbReference>
<dbReference type="GO" id="GO:0006508">
    <property type="term" value="P:proteolysis"/>
    <property type="evidence" value="ECO:0007669"/>
    <property type="project" value="UniProtKB-KW"/>
</dbReference>
<dbReference type="SUPFAM" id="SSF52540">
    <property type="entry name" value="P-loop containing nucleoside triphosphate hydrolases"/>
    <property type="match status" value="1"/>
</dbReference>
<dbReference type="InterPro" id="IPR011042">
    <property type="entry name" value="6-blade_b-propeller_TolB-like"/>
</dbReference>
<dbReference type="InterPro" id="IPR027417">
    <property type="entry name" value="P-loop_NTPase"/>
</dbReference>
<dbReference type="GO" id="GO:0008233">
    <property type="term" value="F:peptidase activity"/>
    <property type="evidence" value="ECO:0007669"/>
    <property type="project" value="UniProtKB-KW"/>
</dbReference>
<dbReference type="SUPFAM" id="SSF50969">
    <property type="entry name" value="YVTN repeat-like/Quinoprotein amine dehydrogenase"/>
    <property type="match status" value="1"/>
</dbReference>
<evidence type="ECO:0000313" key="4">
    <source>
        <dbReference type="EMBL" id="QEU82462.1"/>
    </source>
</evidence>
<dbReference type="InterPro" id="IPR011044">
    <property type="entry name" value="Quino_amine_DH_bsu"/>
</dbReference>
<protein>
    <submittedName>
        <fullName evidence="4">Serine protease</fullName>
    </submittedName>
</protein>
<sequence length="1433" mass="154116">MTRPGPRTAEGIGPKALNAAVLRIRDVRGDPVGLGFLVSPELALTCAHVVSAALGTAQDQEPPPSARLHVDLPLLPASAQDPTGVTARVERWMPPRDGGGGDMAVLRLDAPLPGAPVRLIEAEQVWEHPVRAFGFPEGRPGGVWHSGILREAQAYGWVQADLAGRGYPVSRGFSGTPAWDENLVGVVGMVAVAEAGEPRVSYLIPTAGLLEAWPDLRGLALPPSPFRSLTAFREDDAPHFHGRKAESDELARALTGEPWVTIVGASGAGKSSLALAGVVPRLRTSGAAAVVVRPTSGTTPLAVLAAALLPLLEPELSEIHRLVKVSELTGVLRQGGLADVVARILDLSDSRRLLVVVDQFEELLALAPAAVDELADVLFGAALPQSVRVLTTLRADFLEIALAHPRLGAVIGRRVHALGPLGSERLREVVTAPVDAVPGVRYEPTLVDRILEDTGTEPGALPLLGFTLDLLWQEQRGGLLTYQAYHDLGGVTGALGTHADQVWREYVPEGDEAVARRLFTQLIRVPLGSPAATRRMALRVDLDQEQWRVAQQLAATRLLVTGRSAEGVETVELAHEALISGWDKLAQWTAEDRSFLEWREALRHDMDRWERAGRAPELLPTALDLAASRAWVPERAGDLSAAERGYLESGRSYRRSRARLRRAGWSAVSVVLVLALTLGSLFVVTRRESRERDALATSRALTQASQDASAADPAQSVMLALAAYQTSPTQEARNQLLREHLAYADRSRVISGLLGTVRTLQTSLDGDVVLATSRNGRAMLFTGVTSGNVRSAQMSSVGQVAYPLVSADGRRAAYVQEDGVAAWFPVHADRDQPVGDLHRLAAAPGTAVGSDKGLNPSMSADGTLIAYRVLDRLVWWNLDSGSIARTTRAPTIQTDGSSDDVWIGADNRTLLLRRTGIGNNNTALLAHDTATDTTRVVAKDVTDIELSGDRTAAVVCRKENDTTVVSLLRISDGARQGQPYSEQDQRFKSSVCLPQAVSTDGTRVALWYSDTLRVVDLLQNKVVSAVPSTSTLWSRQLVSAEGRLFQVGWKDSLITYTELPTGESILGVGQQILTQDGSKTISVLSDGSALQLRPTAPGTNDQLLAEAQRPTPYRKPGSTELLKMSRDGRLLADQEGAKVVAVLDAATLRRLATINAADPAPAGTAATPAADPGSTQEPDIAKELDFQHHFDAGGNVLTVSGTLVRQWDPHTGRELAHYDAKVLLPTTGNPPKTLIGPYPAPNRITVTVWGDPVVRIVDITTGAVVESVRTTEDVLAVQFDPSLRFFGLMRRGGIVELWRRDPLRKELGPLRSTAEDLSTPTVTRFLDGDGRFLIAANNAVRTYRVGERAPLVSYEFGEPPSGSYKRTFSFLDASKDGKTVIYADPSGPGGPLPLDPRAWQRDLCKVIGNRKFTDDERSSLPVRVPTRPVCAPD</sequence>
<dbReference type="KEGG" id="ssub:CP968_33145"/>
<proteinExistence type="predicted"/>
<feature type="region of interest" description="Disordered" evidence="1">
    <location>
        <begin position="77"/>
        <end position="96"/>
    </location>
</feature>
<organism evidence="4 5">
    <name type="scientific">Streptomyces subrutilus</name>
    <dbReference type="NCBI Taxonomy" id="36818"/>
    <lineage>
        <taxon>Bacteria</taxon>
        <taxon>Bacillati</taxon>
        <taxon>Actinomycetota</taxon>
        <taxon>Actinomycetes</taxon>
        <taxon>Kitasatosporales</taxon>
        <taxon>Streptomycetaceae</taxon>
        <taxon>Streptomyces</taxon>
    </lineage>
</organism>
<dbReference type="Gene3D" id="2.120.10.30">
    <property type="entry name" value="TolB, C-terminal domain"/>
    <property type="match status" value="1"/>
</dbReference>
<name>A0A5P2USZ3_9ACTN</name>
<dbReference type="Proteomes" id="UP000326831">
    <property type="component" value="Chromosome"/>
</dbReference>
<feature type="domain" description="Novel STAND NTPase 1" evidence="2">
    <location>
        <begin position="225"/>
        <end position="616"/>
    </location>
</feature>
<dbReference type="Gene3D" id="3.40.50.300">
    <property type="entry name" value="P-loop containing nucleotide triphosphate hydrolases"/>
    <property type="match status" value="1"/>
</dbReference>
<dbReference type="OrthoDB" id="134501at2"/>
<dbReference type="Proteomes" id="UP000634660">
    <property type="component" value="Unassembled WGS sequence"/>
</dbReference>
<keyword evidence="4" id="KW-0645">Protease</keyword>
<evidence type="ECO:0000313" key="3">
    <source>
        <dbReference type="EMBL" id="GGZ71207.1"/>
    </source>
</evidence>
<dbReference type="EMBL" id="BMVX01000011">
    <property type="protein sequence ID" value="GGZ71207.1"/>
    <property type="molecule type" value="Genomic_DNA"/>
</dbReference>
<keyword evidence="4" id="KW-0378">Hydrolase</keyword>
<dbReference type="SUPFAM" id="SSF82171">
    <property type="entry name" value="DPP6 N-terminal domain-like"/>
    <property type="match status" value="1"/>
</dbReference>
<dbReference type="EMBL" id="CP023701">
    <property type="protein sequence ID" value="QEU82462.1"/>
    <property type="molecule type" value="Genomic_DNA"/>
</dbReference>